<dbReference type="EMBL" id="JYGM01000008">
    <property type="protein sequence ID" value="KJQ62728.1"/>
    <property type="molecule type" value="Genomic_DNA"/>
</dbReference>
<dbReference type="InterPro" id="IPR009100">
    <property type="entry name" value="AcylCoA_DH/oxidase_NM_dom_sf"/>
</dbReference>
<comment type="cofactor">
    <cofactor evidence="1 5">
        <name>FAD</name>
        <dbReference type="ChEBI" id="CHEBI:57692"/>
    </cofactor>
</comment>
<dbReference type="InterPro" id="IPR037069">
    <property type="entry name" value="AcylCoA_DH/ox_N_sf"/>
</dbReference>
<dbReference type="InterPro" id="IPR009075">
    <property type="entry name" value="AcylCo_DH/oxidase_C"/>
</dbReference>
<dbReference type="EC" id="1.3.99.-" evidence="9"/>
<dbReference type="OrthoDB" id="9802447at2"/>
<evidence type="ECO:0000259" key="6">
    <source>
        <dbReference type="Pfam" id="PF00441"/>
    </source>
</evidence>
<reference evidence="9 10" key="1">
    <citation type="submission" date="2015-02" db="EMBL/GenBank/DDBJ databases">
        <title>Evolution of amylase-binding proteins of oral streptococcal species.</title>
        <authorList>
            <person name="Haase E.M."/>
        </authorList>
    </citation>
    <scope>NUCLEOTIDE SEQUENCE [LARGE SCALE GENOMIC DNA]</scope>
    <source>
        <strain evidence="9 10">COL85/1862</strain>
    </source>
</reference>
<evidence type="ECO:0000256" key="1">
    <source>
        <dbReference type="ARBA" id="ARBA00001974"/>
    </source>
</evidence>
<dbReference type="InterPro" id="IPR046373">
    <property type="entry name" value="Acyl-CoA_Oxase/DH_mid-dom_sf"/>
</dbReference>
<evidence type="ECO:0000256" key="5">
    <source>
        <dbReference type="RuleBase" id="RU362125"/>
    </source>
</evidence>
<feature type="domain" description="Acyl-CoA oxidase/dehydrogenase middle" evidence="7">
    <location>
        <begin position="127"/>
        <end position="210"/>
    </location>
</feature>
<dbReference type="AlphaFoldDB" id="A0A0F2CVI5"/>
<dbReference type="Pfam" id="PF02771">
    <property type="entry name" value="Acyl-CoA_dh_N"/>
    <property type="match status" value="1"/>
</dbReference>
<dbReference type="InterPro" id="IPR006091">
    <property type="entry name" value="Acyl-CoA_Oxase/DH_mid-dom"/>
</dbReference>
<comment type="similarity">
    <text evidence="2 5">Belongs to the acyl-CoA dehydrogenase family.</text>
</comment>
<evidence type="ECO:0000259" key="8">
    <source>
        <dbReference type="Pfam" id="PF02771"/>
    </source>
</evidence>
<dbReference type="Gene3D" id="2.40.110.10">
    <property type="entry name" value="Butyryl-CoA Dehydrogenase, subunit A, domain 2"/>
    <property type="match status" value="1"/>
</dbReference>
<dbReference type="PANTHER" id="PTHR43884:SF12">
    <property type="entry name" value="ISOVALERYL-COA DEHYDROGENASE, MITOCHONDRIAL-RELATED"/>
    <property type="match status" value="1"/>
</dbReference>
<keyword evidence="3 5" id="KW-0285">Flavoprotein</keyword>
<dbReference type="Gene3D" id="1.20.140.10">
    <property type="entry name" value="Butyryl-CoA Dehydrogenase, subunit A, domain 3"/>
    <property type="match status" value="1"/>
</dbReference>
<proteinExistence type="inferred from homology"/>
<dbReference type="CDD" id="cd00567">
    <property type="entry name" value="ACAD"/>
    <property type="match status" value="1"/>
</dbReference>
<evidence type="ECO:0000313" key="9">
    <source>
        <dbReference type="EMBL" id="KJQ62728.1"/>
    </source>
</evidence>
<protein>
    <submittedName>
        <fullName evidence="9">Acyl-CoA dehydrogenase</fullName>
        <ecNumber evidence="9">1.3.99.-</ecNumber>
    </submittedName>
</protein>
<sequence length="370" mass="41607">MTYNDVLGRELKADVKVLIRDYFKSREDEQQFPRELLYQFIEQFNIFSLLLDSQDSVLRTEFLTFIRLISKDFPAFSAVLLTQACYGIYPILRYGSQEQKSRYVEPLVRGEILAGLGFSEGKLMDSLEVIATTARKTETGWSLTGKKSIVSNCRYTDILLILAKVQEANGEDGYGFFIVDTTRPGVAFGDDIAKPGLQGLPVNSVTFDQVILPEDSLLGLTLNGETQLNDIIKKLQLGLSAISIGISEGAFEKGLAFVKVKRGFGKRLIDATVYQHQFADLYTKLCAAESYFASYKDRMNADSLFVSQIKLYTTKVAIEISEEIIRLIGPLQTLDDIPIDRYLKDAKTIEIYGKSGDSIRKRIAAQWIKE</sequence>
<keyword evidence="5 9" id="KW-0560">Oxidoreductase</keyword>
<dbReference type="InterPro" id="IPR036250">
    <property type="entry name" value="AcylCo_DH-like_C"/>
</dbReference>
<dbReference type="GO" id="GO:0003995">
    <property type="term" value="F:acyl-CoA dehydrogenase activity"/>
    <property type="evidence" value="ECO:0007669"/>
    <property type="project" value="TreeGrafter"/>
</dbReference>
<dbReference type="GO" id="GO:0050660">
    <property type="term" value="F:flavin adenine dinucleotide binding"/>
    <property type="evidence" value="ECO:0007669"/>
    <property type="project" value="InterPro"/>
</dbReference>
<dbReference type="Gene3D" id="1.10.540.10">
    <property type="entry name" value="Acyl-CoA dehydrogenase/oxidase, N-terminal domain"/>
    <property type="match status" value="1"/>
</dbReference>
<evidence type="ECO:0000259" key="7">
    <source>
        <dbReference type="Pfam" id="PF02770"/>
    </source>
</evidence>
<feature type="domain" description="Acyl-CoA dehydrogenase/oxidase C-terminal" evidence="6">
    <location>
        <begin position="237"/>
        <end position="365"/>
    </location>
</feature>
<dbReference type="PANTHER" id="PTHR43884">
    <property type="entry name" value="ACYL-COA DEHYDROGENASE"/>
    <property type="match status" value="1"/>
</dbReference>
<dbReference type="Proteomes" id="UP000033657">
    <property type="component" value="Unassembled WGS sequence"/>
</dbReference>
<dbReference type="PATRIC" id="fig|28037.209.peg.1225"/>
<evidence type="ECO:0000256" key="4">
    <source>
        <dbReference type="ARBA" id="ARBA00022827"/>
    </source>
</evidence>
<keyword evidence="4 5" id="KW-0274">FAD</keyword>
<organism evidence="9 10">
    <name type="scientific">Streptococcus oralis subsp. oralis</name>
    <dbReference type="NCBI Taxonomy" id="1891914"/>
    <lineage>
        <taxon>Bacteria</taxon>
        <taxon>Bacillati</taxon>
        <taxon>Bacillota</taxon>
        <taxon>Bacilli</taxon>
        <taxon>Lactobacillales</taxon>
        <taxon>Streptococcaceae</taxon>
        <taxon>Streptococcus</taxon>
    </lineage>
</organism>
<dbReference type="RefSeq" id="WP_052690241.1">
    <property type="nucleotide sequence ID" value="NZ_JYGM01000008.1"/>
</dbReference>
<evidence type="ECO:0000313" key="10">
    <source>
        <dbReference type="Proteomes" id="UP000033657"/>
    </source>
</evidence>
<accession>A0A0F2CVI5</accession>
<dbReference type="SUPFAM" id="SSF56645">
    <property type="entry name" value="Acyl-CoA dehydrogenase NM domain-like"/>
    <property type="match status" value="1"/>
</dbReference>
<comment type="caution">
    <text evidence="9">The sequence shown here is derived from an EMBL/GenBank/DDBJ whole genome shotgun (WGS) entry which is preliminary data.</text>
</comment>
<name>A0A0F2CVI5_STROR</name>
<gene>
    <name evidence="9" type="primary">mmgC_2</name>
    <name evidence="9" type="ORF">TZ87_01257</name>
</gene>
<dbReference type="InterPro" id="IPR013786">
    <property type="entry name" value="AcylCoA_DH/ox_N"/>
</dbReference>
<dbReference type="Pfam" id="PF02770">
    <property type="entry name" value="Acyl-CoA_dh_M"/>
    <property type="match status" value="1"/>
</dbReference>
<feature type="domain" description="Acyl-CoA dehydrogenase/oxidase N-terminal" evidence="8">
    <location>
        <begin position="25"/>
        <end position="111"/>
    </location>
</feature>
<dbReference type="Pfam" id="PF00441">
    <property type="entry name" value="Acyl-CoA_dh_1"/>
    <property type="match status" value="1"/>
</dbReference>
<evidence type="ECO:0000256" key="3">
    <source>
        <dbReference type="ARBA" id="ARBA00022630"/>
    </source>
</evidence>
<evidence type="ECO:0000256" key="2">
    <source>
        <dbReference type="ARBA" id="ARBA00009347"/>
    </source>
</evidence>
<dbReference type="SUPFAM" id="SSF47203">
    <property type="entry name" value="Acyl-CoA dehydrogenase C-terminal domain-like"/>
    <property type="match status" value="1"/>
</dbReference>